<dbReference type="PROSITE" id="PS00662">
    <property type="entry name" value="T2SP_E"/>
    <property type="match status" value="1"/>
</dbReference>
<keyword evidence="7" id="KW-1185">Reference proteome</keyword>
<reference evidence="5 8" key="2">
    <citation type="submission" date="2016-06" db="EMBL/GenBank/DDBJ databases">
        <authorList>
            <person name="Kjaerup R.B."/>
            <person name="Dalgaard T.S."/>
            <person name="Juul-Madsen H.R."/>
        </authorList>
    </citation>
    <scope>NUCLEOTIDE SEQUENCE [LARGE SCALE GENOMIC DNA]</scope>
    <source>
        <strain evidence="5 8">CECT 5115</strain>
    </source>
</reference>
<feature type="domain" description="Bacterial type II secretion system protein E" evidence="4">
    <location>
        <begin position="196"/>
        <end position="210"/>
    </location>
</feature>
<dbReference type="Gene3D" id="3.40.50.300">
    <property type="entry name" value="P-loop containing nucleotide triphosphate hydrolases"/>
    <property type="match status" value="1"/>
</dbReference>
<dbReference type="EMBL" id="FLRB01000013">
    <property type="protein sequence ID" value="SBT21960.1"/>
    <property type="molecule type" value="Genomic_DNA"/>
</dbReference>
<evidence type="ECO:0000256" key="1">
    <source>
        <dbReference type="ARBA" id="ARBA00006611"/>
    </source>
</evidence>
<evidence type="ECO:0000256" key="3">
    <source>
        <dbReference type="ARBA" id="ARBA00022840"/>
    </source>
</evidence>
<sequence length="309" mass="34788">MNLDHLMSISIEKQASDVHVLIQDGVACIRWRCFGLLSEMESFINGASLANRIKIAAELNIAETRRVQEGQFNHLYQSNEYCIRVSIMNSEHGEKFALRILTPFVNRPLDTLGMNPHSLSALKQNITQPYGLILVCGATGSGKTTTLYSCLSYINDGSRTIYTIEDPVEQPMASLYQFEPDPSLNISTHDLLKAFMRQDPDVIMVGEIRDAKTADLAISAALTGHLVMATLHTNSALNIVHRCKNWNVDFFALVSTLKLVIHQSMQYIHGQQMPIFNCLQPRWDERLPTCYEALIEQPTLWEHLEGNAP</sequence>
<evidence type="ECO:0000313" key="8">
    <source>
        <dbReference type="Proteomes" id="UP000092871"/>
    </source>
</evidence>
<dbReference type="InterPro" id="IPR027417">
    <property type="entry name" value="P-loop_NTPase"/>
</dbReference>
<dbReference type="CDD" id="cd01129">
    <property type="entry name" value="PulE-GspE-like"/>
    <property type="match status" value="1"/>
</dbReference>
<dbReference type="RefSeq" id="WP_067038234.1">
    <property type="nucleotide sequence ID" value="NZ_FLRA01000023.1"/>
</dbReference>
<evidence type="ECO:0000259" key="4">
    <source>
        <dbReference type="PROSITE" id="PS00662"/>
    </source>
</evidence>
<dbReference type="EMBL" id="FLRA01000023">
    <property type="protein sequence ID" value="SBT19005.1"/>
    <property type="molecule type" value="Genomic_DNA"/>
</dbReference>
<accession>A0A1C3JV57</accession>
<dbReference type="GO" id="GO:0016887">
    <property type="term" value="F:ATP hydrolysis activity"/>
    <property type="evidence" value="ECO:0007669"/>
    <property type="project" value="TreeGrafter"/>
</dbReference>
<dbReference type="PANTHER" id="PTHR30258">
    <property type="entry name" value="TYPE II SECRETION SYSTEM PROTEIN GSPE-RELATED"/>
    <property type="match status" value="1"/>
</dbReference>
<reference evidence="6 7" key="1">
    <citation type="submission" date="2016-06" db="EMBL/GenBank/DDBJ databases">
        <authorList>
            <person name="Rodrigo-Torres L."/>
            <person name="Arahal D.R."/>
        </authorList>
    </citation>
    <scope>NUCLEOTIDE SEQUENCE [LARGE SCALE GENOMIC DNA]</scope>
    <source>
        <strain evidence="6 7">CECT 5116</strain>
    </source>
</reference>
<evidence type="ECO:0000313" key="7">
    <source>
        <dbReference type="Proteomes" id="UP000092840"/>
    </source>
</evidence>
<dbReference type="AlphaFoldDB" id="A0A1C3JV57"/>
<organism evidence="5 8">
    <name type="scientific">Marinomonas gallaica</name>
    <dbReference type="NCBI Taxonomy" id="1806667"/>
    <lineage>
        <taxon>Bacteria</taxon>
        <taxon>Pseudomonadati</taxon>
        <taxon>Pseudomonadota</taxon>
        <taxon>Gammaproteobacteria</taxon>
        <taxon>Oceanospirillales</taxon>
        <taxon>Oceanospirillaceae</taxon>
        <taxon>Marinomonas</taxon>
    </lineage>
</organism>
<dbReference type="Proteomes" id="UP000092871">
    <property type="component" value="Unassembled WGS sequence"/>
</dbReference>
<dbReference type="SUPFAM" id="SSF52540">
    <property type="entry name" value="P-loop containing nucleoside triphosphate hydrolases"/>
    <property type="match status" value="1"/>
</dbReference>
<proteinExistence type="inferred from homology"/>
<dbReference type="Pfam" id="PF00437">
    <property type="entry name" value="T2SSE"/>
    <property type="match status" value="1"/>
</dbReference>
<dbReference type="OrthoDB" id="9776961at2"/>
<keyword evidence="3" id="KW-0067">ATP-binding</keyword>
<dbReference type="Proteomes" id="UP000092840">
    <property type="component" value="Unassembled WGS sequence"/>
</dbReference>
<dbReference type="Gene3D" id="3.30.450.90">
    <property type="match status" value="1"/>
</dbReference>
<gene>
    <name evidence="5" type="primary">epsE_2</name>
    <name evidence="5" type="ORF">MGA5115_03166</name>
    <name evidence="6" type="ORF">MGA5116_02570</name>
</gene>
<evidence type="ECO:0000313" key="6">
    <source>
        <dbReference type="EMBL" id="SBT21960.1"/>
    </source>
</evidence>
<dbReference type="GO" id="GO:0005524">
    <property type="term" value="F:ATP binding"/>
    <property type="evidence" value="ECO:0007669"/>
    <property type="project" value="UniProtKB-KW"/>
</dbReference>
<dbReference type="GO" id="GO:0005886">
    <property type="term" value="C:plasma membrane"/>
    <property type="evidence" value="ECO:0007669"/>
    <property type="project" value="TreeGrafter"/>
</dbReference>
<evidence type="ECO:0000313" key="5">
    <source>
        <dbReference type="EMBL" id="SBT19005.1"/>
    </source>
</evidence>
<dbReference type="PANTHER" id="PTHR30258:SF2">
    <property type="entry name" value="COMG OPERON PROTEIN 1"/>
    <property type="match status" value="1"/>
</dbReference>
<keyword evidence="2" id="KW-0547">Nucleotide-binding</keyword>
<evidence type="ECO:0000256" key="2">
    <source>
        <dbReference type="ARBA" id="ARBA00022741"/>
    </source>
</evidence>
<name>A0A1C3JV57_9GAMM</name>
<comment type="similarity">
    <text evidence="1">Belongs to the GSP E family.</text>
</comment>
<dbReference type="InterPro" id="IPR001482">
    <property type="entry name" value="T2SS/T4SS_dom"/>
</dbReference>
<protein>
    <submittedName>
        <fullName evidence="5">Type II secretion system protein E</fullName>
    </submittedName>
</protein>